<dbReference type="AlphaFoldDB" id="A0A834WVR3"/>
<evidence type="ECO:0000313" key="2">
    <source>
        <dbReference type="EMBL" id="KAF7832933.1"/>
    </source>
</evidence>
<keyword evidence="3" id="KW-1185">Reference proteome</keyword>
<reference evidence="2" key="1">
    <citation type="submission" date="2020-09" db="EMBL/GenBank/DDBJ databases">
        <title>Genome-Enabled Discovery of Anthraquinone Biosynthesis in Senna tora.</title>
        <authorList>
            <person name="Kang S.-H."/>
            <person name="Pandey R.P."/>
            <person name="Lee C.-M."/>
            <person name="Sim J.-S."/>
            <person name="Jeong J.-T."/>
            <person name="Choi B.-S."/>
            <person name="Jung M."/>
            <person name="Ginzburg D."/>
            <person name="Zhao K."/>
            <person name="Won S.Y."/>
            <person name="Oh T.-J."/>
            <person name="Yu Y."/>
            <person name="Kim N.-H."/>
            <person name="Lee O.R."/>
            <person name="Lee T.-H."/>
            <person name="Bashyal P."/>
            <person name="Kim T.-S."/>
            <person name="Lee W.-H."/>
            <person name="Kawkins C."/>
            <person name="Kim C.-K."/>
            <person name="Kim J.S."/>
            <person name="Ahn B.O."/>
            <person name="Rhee S.Y."/>
            <person name="Sohng J.K."/>
        </authorList>
    </citation>
    <scope>NUCLEOTIDE SEQUENCE</scope>
    <source>
        <tissue evidence="2">Leaf</tissue>
    </source>
</reference>
<dbReference type="EMBL" id="JAAIUW010000005">
    <property type="protein sequence ID" value="KAF7832933.1"/>
    <property type="molecule type" value="Genomic_DNA"/>
</dbReference>
<name>A0A834WVR3_9FABA</name>
<accession>A0A834WVR3</accession>
<gene>
    <name evidence="2" type="ORF">G2W53_015266</name>
</gene>
<dbReference type="Proteomes" id="UP000634136">
    <property type="component" value="Unassembled WGS sequence"/>
</dbReference>
<comment type="caution">
    <text evidence="2">The sequence shown here is derived from an EMBL/GenBank/DDBJ whole genome shotgun (WGS) entry which is preliminary data.</text>
</comment>
<evidence type="ECO:0000313" key="3">
    <source>
        <dbReference type="Proteomes" id="UP000634136"/>
    </source>
</evidence>
<evidence type="ECO:0000256" key="1">
    <source>
        <dbReference type="SAM" id="MobiDB-lite"/>
    </source>
</evidence>
<organism evidence="2 3">
    <name type="scientific">Senna tora</name>
    <dbReference type="NCBI Taxonomy" id="362788"/>
    <lineage>
        <taxon>Eukaryota</taxon>
        <taxon>Viridiplantae</taxon>
        <taxon>Streptophyta</taxon>
        <taxon>Embryophyta</taxon>
        <taxon>Tracheophyta</taxon>
        <taxon>Spermatophyta</taxon>
        <taxon>Magnoliopsida</taxon>
        <taxon>eudicotyledons</taxon>
        <taxon>Gunneridae</taxon>
        <taxon>Pentapetalae</taxon>
        <taxon>rosids</taxon>
        <taxon>fabids</taxon>
        <taxon>Fabales</taxon>
        <taxon>Fabaceae</taxon>
        <taxon>Caesalpinioideae</taxon>
        <taxon>Cassia clade</taxon>
        <taxon>Senna</taxon>
    </lineage>
</organism>
<sequence length="192" mass="20982">MNVSPEGLTPNNIVVSFDENVTRTSKTPQSIAKDINSMSDARSIDSLITTPSNPQVLTPQNSIISGASSTKDKNTVIYKGLTIPRPVFSDETSASSSRTPIPFQDISNHVRQPTNSSRSYISISPTSATADSTIPLTNISALECHKDLSIQPDKFQNKRPKKQNIRIMPNEALARTQGIILFITNVRVIFVV</sequence>
<protein>
    <submittedName>
        <fullName evidence="2">Uncharacterized protein</fullName>
    </submittedName>
</protein>
<feature type="compositionally biased region" description="Polar residues" evidence="1">
    <location>
        <begin position="90"/>
        <end position="112"/>
    </location>
</feature>
<feature type="region of interest" description="Disordered" evidence="1">
    <location>
        <begin position="89"/>
        <end position="121"/>
    </location>
</feature>
<proteinExistence type="predicted"/>